<comment type="caution">
    <text evidence="1">The sequence shown here is derived from an EMBL/GenBank/DDBJ whole genome shotgun (WGS) entry which is preliminary data.</text>
</comment>
<evidence type="ECO:0000313" key="1">
    <source>
        <dbReference type="EMBL" id="MEJ8571170.1"/>
    </source>
</evidence>
<gene>
    <name evidence="1" type="ORF">V3328_06780</name>
</gene>
<name>A0AAW9RQJ6_9HYPH</name>
<dbReference type="EMBL" id="JAZHOF010000002">
    <property type="protein sequence ID" value="MEJ8571170.1"/>
    <property type="molecule type" value="Genomic_DNA"/>
</dbReference>
<sequence>MRSPLQNRVTPSGELVAADARGTVFGNRGGRFHDPATRTVGRRRWASRQWIVCVLEFRNRRRAVWGDGYTELFFLDEVTALAAGHRPCFECRRSDAVSFAEAFAAGSGRTMRLRAPEMDAVLHAQRLDGRAKRRHAADVAALPAGAVIEIGEQAFALGEDRLLPWSLGGYGPSLPRPAGGPAVVVTPPATIAALAAGYRPIWHPSATVA</sequence>
<accession>A0AAW9RQJ6</accession>
<reference evidence="1 2" key="1">
    <citation type="submission" date="2024-02" db="EMBL/GenBank/DDBJ databases">
        <title>Genome analysis and characterization of Microbaculum marinisediminis sp. nov., isolated from marine sediment.</title>
        <authorList>
            <person name="Du Z.-J."/>
            <person name="Ye Y.-Q."/>
            <person name="Zhang Z.-R."/>
            <person name="Yuan S.-M."/>
            <person name="Zhang X.-Y."/>
        </authorList>
    </citation>
    <scope>NUCLEOTIDE SEQUENCE [LARGE SCALE GENOMIC DNA]</scope>
    <source>
        <strain evidence="1 2">SDUM1044001</strain>
    </source>
</reference>
<proteinExistence type="predicted"/>
<organism evidence="1 2">
    <name type="scientific">Microbaculum marinum</name>
    <dbReference type="NCBI Taxonomy" id="1764581"/>
    <lineage>
        <taxon>Bacteria</taxon>
        <taxon>Pseudomonadati</taxon>
        <taxon>Pseudomonadota</taxon>
        <taxon>Alphaproteobacteria</taxon>
        <taxon>Hyphomicrobiales</taxon>
        <taxon>Tepidamorphaceae</taxon>
        <taxon>Microbaculum</taxon>
    </lineage>
</organism>
<keyword evidence="2" id="KW-1185">Reference proteome</keyword>
<dbReference type="AlphaFoldDB" id="A0AAW9RQJ6"/>
<evidence type="ECO:0000313" key="2">
    <source>
        <dbReference type="Proteomes" id="UP001378188"/>
    </source>
</evidence>
<protein>
    <submittedName>
        <fullName evidence="1">Uncharacterized protein</fullName>
    </submittedName>
</protein>
<dbReference type="Proteomes" id="UP001378188">
    <property type="component" value="Unassembled WGS sequence"/>
</dbReference>
<dbReference type="RefSeq" id="WP_340328851.1">
    <property type="nucleotide sequence ID" value="NZ_JAZHOF010000002.1"/>
</dbReference>